<dbReference type="eggNOG" id="ENOG5034AU5">
    <property type="taxonomic scope" value="Bacteria"/>
</dbReference>
<dbReference type="HOGENOM" id="CLU_1577456_0_0_0"/>
<evidence type="ECO:0000313" key="2">
    <source>
        <dbReference type="Proteomes" id="UP000008631"/>
    </source>
</evidence>
<dbReference type="AlphaFoldDB" id="E8R668"/>
<dbReference type="Proteomes" id="UP000008631">
    <property type="component" value="Chromosome"/>
</dbReference>
<gene>
    <name evidence="1" type="ordered locus">Isop_0166</name>
</gene>
<proteinExistence type="predicted"/>
<accession>E8R668</accession>
<sequence>MADLPRTDESLLNIYEVELDGQIRHLIGFLAPEVAHRLGIASRKIVGEFRPTPDGEFDPATFEVNPEFIAAYTEFMNEDVVRNPELMMLAMNQPDRYLTLIDPRHPYDAPDLEVPIVNKVGRFRSTPDGFIQENSFQYNQKHRWFDPEYGVSGVFLNREFYDWLNQDALLESESDGFSVSHESSKS</sequence>
<reference evidence="1 2" key="2">
    <citation type="journal article" date="2011" name="Stand. Genomic Sci.">
        <title>Complete genome sequence of Isosphaera pallida type strain (IS1B).</title>
        <authorList>
            <consortium name="US DOE Joint Genome Institute (JGI-PGF)"/>
            <person name="Goker M."/>
            <person name="Cleland D."/>
            <person name="Saunders E."/>
            <person name="Lapidus A."/>
            <person name="Nolan M."/>
            <person name="Lucas S."/>
            <person name="Hammon N."/>
            <person name="Deshpande S."/>
            <person name="Cheng J.F."/>
            <person name="Tapia R."/>
            <person name="Han C."/>
            <person name="Goodwin L."/>
            <person name="Pitluck S."/>
            <person name="Liolios K."/>
            <person name="Pagani I."/>
            <person name="Ivanova N."/>
            <person name="Mavromatis K."/>
            <person name="Pati A."/>
            <person name="Chen A."/>
            <person name="Palaniappan K."/>
            <person name="Land M."/>
            <person name="Hauser L."/>
            <person name="Chang Y.J."/>
            <person name="Jeffries C.D."/>
            <person name="Detter J.C."/>
            <person name="Beck B."/>
            <person name="Woyke T."/>
            <person name="Bristow J."/>
            <person name="Eisen J.A."/>
            <person name="Markowitz V."/>
            <person name="Hugenholtz P."/>
            <person name="Kyrpides N.C."/>
            <person name="Klenk H.P."/>
        </authorList>
    </citation>
    <scope>NUCLEOTIDE SEQUENCE [LARGE SCALE GENOMIC DNA]</scope>
    <source>
        <strain evidence="2">ATCC 43644 / DSM 9630 / IS1B</strain>
    </source>
</reference>
<dbReference type="OrthoDB" id="283158at2"/>
<dbReference type="KEGG" id="ipa:Isop_0166"/>
<dbReference type="RefSeq" id="WP_013563052.1">
    <property type="nucleotide sequence ID" value="NC_014962.1"/>
</dbReference>
<dbReference type="EMBL" id="CP002353">
    <property type="protein sequence ID" value="ADV60763.1"/>
    <property type="molecule type" value="Genomic_DNA"/>
</dbReference>
<dbReference type="STRING" id="575540.Isop_0166"/>
<reference key="1">
    <citation type="submission" date="2010-11" db="EMBL/GenBank/DDBJ databases">
        <title>The complete sequence of chromosome of Isophaera pallida ATCC 43644.</title>
        <authorList>
            <consortium name="US DOE Joint Genome Institute (JGI-PGF)"/>
            <person name="Lucas S."/>
            <person name="Copeland A."/>
            <person name="Lapidus A."/>
            <person name="Bruce D."/>
            <person name="Goodwin L."/>
            <person name="Pitluck S."/>
            <person name="Kyrpides N."/>
            <person name="Mavromatis K."/>
            <person name="Pagani I."/>
            <person name="Ivanova N."/>
            <person name="Saunders E."/>
            <person name="Brettin T."/>
            <person name="Detter J.C."/>
            <person name="Han C."/>
            <person name="Tapia R."/>
            <person name="Land M."/>
            <person name="Hauser L."/>
            <person name="Markowitz V."/>
            <person name="Cheng J.-F."/>
            <person name="Hugenholtz P."/>
            <person name="Woyke T."/>
            <person name="Wu D."/>
            <person name="Eisen J.A."/>
        </authorList>
    </citation>
    <scope>NUCLEOTIDE SEQUENCE</scope>
    <source>
        <strain>ATCC 43644</strain>
    </source>
</reference>
<keyword evidence="2" id="KW-1185">Reference proteome</keyword>
<dbReference type="InParanoid" id="E8R668"/>
<evidence type="ECO:0000313" key="1">
    <source>
        <dbReference type="EMBL" id="ADV60763.1"/>
    </source>
</evidence>
<organism evidence="1 2">
    <name type="scientific">Isosphaera pallida (strain ATCC 43644 / DSM 9630 / IS1B)</name>
    <dbReference type="NCBI Taxonomy" id="575540"/>
    <lineage>
        <taxon>Bacteria</taxon>
        <taxon>Pseudomonadati</taxon>
        <taxon>Planctomycetota</taxon>
        <taxon>Planctomycetia</taxon>
        <taxon>Isosphaerales</taxon>
        <taxon>Isosphaeraceae</taxon>
        <taxon>Isosphaera</taxon>
    </lineage>
</organism>
<name>E8R668_ISOPI</name>
<protein>
    <submittedName>
        <fullName evidence="1">Uncharacterized protein</fullName>
    </submittedName>
</protein>